<dbReference type="EMBL" id="DS231713">
    <property type="protein sequence ID" value="KNB13800.1"/>
    <property type="molecule type" value="Genomic_DNA"/>
</dbReference>
<dbReference type="VEuPathDB" id="FungiDB:FOXG_20928"/>
<keyword evidence="1" id="KW-0472">Membrane</keyword>
<feature type="transmembrane region" description="Helical" evidence="1">
    <location>
        <begin position="71"/>
        <end position="95"/>
    </location>
</feature>
<feature type="transmembrane region" description="Helical" evidence="1">
    <location>
        <begin position="101"/>
        <end position="130"/>
    </location>
</feature>
<feature type="transmembrane region" description="Helical" evidence="1">
    <location>
        <begin position="151"/>
        <end position="176"/>
    </location>
</feature>
<keyword evidence="1" id="KW-0812">Transmembrane</keyword>
<organism evidence="2 3">
    <name type="scientific">Fusarium oxysporum f. sp. lycopersici (strain 4287 / CBS 123668 / FGSC 9935 / NRRL 34936)</name>
    <name type="common">Fusarium vascular wilt of tomato</name>
    <dbReference type="NCBI Taxonomy" id="426428"/>
    <lineage>
        <taxon>Eukaryota</taxon>
        <taxon>Fungi</taxon>
        <taxon>Dikarya</taxon>
        <taxon>Ascomycota</taxon>
        <taxon>Pezizomycotina</taxon>
        <taxon>Sordariomycetes</taxon>
        <taxon>Hypocreomycetidae</taxon>
        <taxon>Hypocreales</taxon>
        <taxon>Nectriaceae</taxon>
        <taxon>Fusarium</taxon>
        <taxon>Fusarium oxysporum species complex</taxon>
    </lineage>
</organism>
<protein>
    <submittedName>
        <fullName evidence="2">Uncharacterized protein</fullName>
    </submittedName>
</protein>
<name>A0A0J9VT24_FUSO4</name>
<dbReference type="RefSeq" id="XP_018251845.1">
    <property type="nucleotide sequence ID" value="XM_018401254.1"/>
</dbReference>
<keyword evidence="1" id="KW-1133">Transmembrane helix</keyword>
<evidence type="ECO:0000313" key="3">
    <source>
        <dbReference type="Proteomes" id="UP000009097"/>
    </source>
</evidence>
<dbReference type="Proteomes" id="UP000009097">
    <property type="component" value="Unassembled WGS sequence"/>
</dbReference>
<evidence type="ECO:0000313" key="2">
    <source>
        <dbReference type="EMBL" id="KNB13800.1"/>
    </source>
</evidence>
<feature type="transmembrane region" description="Helical" evidence="1">
    <location>
        <begin position="24"/>
        <end position="50"/>
    </location>
</feature>
<gene>
    <name evidence="2" type="ORF">FOXG_20928</name>
</gene>
<sequence length="210" mass="23976">MLQQVARVFNCPTIPSNLVTALLFLVRFVLFVVQIGALLGIPSGTVYFAWFTRDSIWPVLPEKHISEGQEVFAYLVYITVFMVFFLWGVVAFLSVRIVLPLWALGCMSAVMSCLVLAFLIMTIRTMFLTWKWWIEFEKIPRLTVVARHCRAISVFLFFLLFIGCALSLGYCFYYSIHGTPDIVARVIEDMQGLLHFLAGRDSNPTTKVDL</sequence>
<accession>A0A0J9VT24</accession>
<reference evidence="2" key="2">
    <citation type="journal article" date="2010" name="Nature">
        <title>Comparative genomics reveals mobile pathogenicity chromosomes in Fusarium.</title>
        <authorList>
            <person name="Ma L.J."/>
            <person name="van der Does H.C."/>
            <person name="Borkovich K.A."/>
            <person name="Coleman J.J."/>
            <person name="Daboussi M.J."/>
            <person name="Di Pietro A."/>
            <person name="Dufresne M."/>
            <person name="Freitag M."/>
            <person name="Grabherr M."/>
            <person name="Henrissat B."/>
            <person name="Houterman P.M."/>
            <person name="Kang S."/>
            <person name="Shim W.B."/>
            <person name="Woloshuk C."/>
            <person name="Xie X."/>
            <person name="Xu J.R."/>
            <person name="Antoniw J."/>
            <person name="Baker S.E."/>
            <person name="Bluhm B.H."/>
            <person name="Breakspear A."/>
            <person name="Brown D.W."/>
            <person name="Butchko R.A."/>
            <person name="Chapman S."/>
            <person name="Coulson R."/>
            <person name="Coutinho P.M."/>
            <person name="Danchin E.G."/>
            <person name="Diener A."/>
            <person name="Gale L.R."/>
            <person name="Gardiner D.M."/>
            <person name="Goff S."/>
            <person name="Hammond-Kosack K.E."/>
            <person name="Hilburn K."/>
            <person name="Hua-Van A."/>
            <person name="Jonkers W."/>
            <person name="Kazan K."/>
            <person name="Kodira C.D."/>
            <person name="Koehrsen M."/>
            <person name="Kumar L."/>
            <person name="Lee Y.H."/>
            <person name="Li L."/>
            <person name="Manners J.M."/>
            <person name="Miranda-Saavedra D."/>
            <person name="Mukherjee M."/>
            <person name="Park G."/>
            <person name="Park J."/>
            <person name="Park S.Y."/>
            <person name="Proctor R.H."/>
            <person name="Regev A."/>
            <person name="Ruiz-Roldan M.C."/>
            <person name="Sain D."/>
            <person name="Sakthikumar S."/>
            <person name="Sykes S."/>
            <person name="Schwartz D.C."/>
            <person name="Turgeon B.G."/>
            <person name="Wapinski I."/>
            <person name="Yoder O."/>
            <person name="Young S."/>
            <person name="Zeng Q."/>
            <person name="Zhou S."/>
            <person name="Galagan J."/>
            <person name="Cuomo C.A."/>
            <person name="Kistler H.C."/>
            <person name="Rep M."/>
        </authorList>
    </citation>
    <scope>NUCLEOTIDE SEQUENCE [LARGE SCALE GENOMIC DNA]</scope>
    <source>
        <strain evidence="2">4287</strain>
    </source>
</reference>
<dbReference type="AlphaFoldDB" id="A0A0J9VT24"/>
<proteinExistence type="predicted"/>
<reference evidence="2" key="1">
    <citation type="submission" date="2007-04" db="EMBL/GenBank/DDBJ databases">
        <authorList>
            <consortium name="The Broad Institute Genome Sequencing Platform"/>
            <person name="Birren B."/>
            <person name="Lander E."/>
            <person name="Galagan J."/>
            <person name="Nusbaum C."/>
            <person name="Devon K."/>
            <person name="Ma L.-J."/>
            <person name="Jaffe D."/>
            <person name="Butler J."/>
            <person name="Alvarez P."/>
            <person name="Gnerre S."/>
            <person name="Grabherr M."/>
            <person name="Kleber M."/>
            <person name="Mauceli E."/>
            <person name="Brockman W."/>
            <person name="MacCallum I.A."/>
            <person name="Young S."/>
            <person name="LaButti K."/>
            <person name="DeCaprio D."/>
            <person name="Crawford M."/>
            <person name="Koehrsen M."/>
            <person name="Engels R."/>
            <person name="Montgomery P."/>
            <person name="Pearson M."/>
            <person name="Howarth C."/>
            <person name="Larson L."/>
            <person name="White J."/>
            <person name="O'Leary S."/>
            <person name="Kodira C."/>
            <person name="Zeng Q."/>
            <person name="Yandava C."/>
            <person name="Alvarado L."/>
            <person name="Kistler C."/>
            <person name="Shim W.-B."/>
            <person name="Kang S."/>
            <person name="Woloshuk C."/>
        </authorList>
    </citation>
    <scope>NUCLEOTIDE SEQUENCE</scope>
    <source>
        <strain evidence="2">4287</strain>
    </source>
</reference>
<dbReference type="GeneID" id="28961634"/>
<evidence type="ECO:0000256" key="1">
    <source>
        <dbReference type="SAM" id="Phobius"/>
    </source>
</evidence>
<dbReference type="KEGG" id="fox:FOXG_20928"/>